<proteinExistence type="predicted"/>
<gene>
    <name evidence="1" type="ORF">F9B16_14295</name>
</gene>
<dbReference type="Proteomes" id="UP000483004">
    <property type="component" value="Unassembled WGS sequence"/>
</dbReference>
<sequence length="114" mass="12331">MTERGREDVVHLERLAGALERAGLAVQRCFGDDPASVRVLLSARLGESVRVKAGVGGVPWFVASTGDPLAPCHDTGRAIVEIRARVGSFGRAAEVLRGEAERRRVRGFVVRRRG</sequence>
<keyword evidence="2" id="KW-1185">Reference proteome</keyword>
<dbReference type="RefSeq" id="WP_151540536.1">
    <property type="nucleotide sequence ID" value="NZ_WBMR01000032.1"/>
</dbReference>
<dbReference type="EMBL" id="WBMR01000032">
    <property type="protein sequence ID" value="KAB2382279.1"/>
    <property type="molecule type" value="Genomic_DNA"/>
</dbReference>
<protein>
    <submittedName>
        <fullName evidence="1">Uncharacterized protein</fullName>
    </submittedName>
</protein>
<dbReference type="AlphaFoldDB" id="A0A6L3VVF1"/>
<accession>A0A6L3VVF1</accession>
<evidence type="ECO:0000313" key="1">
    <source>
        <dbReference type="EMBL" id="KAB2382279.1"/>
    </source>
</evidence>
<dbReference type="OrthoDB" id="3482824at2"/>
<organism evidence="1 2">
    <name type="scientific">Actinomadura montaniterrae</name>
    <dbReference type="NCBI Taxonomy" id="1803903"/>
    <lineage>
        <taxon>Bacteria</taxon>
        <taxon>Bacillati</taxon>
        <taxon>Actinomycetota</taxon>
        <taxon>Actinomycetes</taxon>
        <taxon>Streptosporangiales</taxon>
        <taxon>Thermomonosporaceae</taxon>
        <taxon>Actinomadura</taxon>
    </lineage>
</organism>
<evidence type="ECO:0000313" key="2">
    <source>
        <dbReference type="Proteomes" id="UP000483004"/>
    </source>
</evidence>
<reference evidence="1 2" key="1">
    <citation type="submission" date="2019-09" db="EMBL/GenBank/DDBJ databases">
        <title>Actinomadura physcomitrii sp. nov., a novel actinomycete isolated from moss [Physcomitrium sphaericum (Ludw) Fuernr].</title>
        <authorList>
            <person name="Liu C."/>
            <person name="Zhuang X."/>
        </authorList>
    </citation>
    <scope>NUCLEOTIDE SEQUENCE [LARGE SCALE GENOMIC DNA]</scope>
    <source>
        <strain evidence="1 2">CYP1-1B</strain>
    </source>
</reference>
<comment type="caution">
    <text evidence="1">The sequence shown here is derived from an EMBL/GenBank/DDBJ whole genome shotgun (WGS) entry which is preliminary data.</text>
</comment>
<name>A0A6L3VVF1_9ACTN</name>